<dbReference type="GO" id="GO:0005886">
    <property type="term" value="C:plasma membrane"/>
    <property type="evidence" value="ECO:0007669"/>
    <property type="project" value="UniProtKB-SubCell"/>
</dbReference>
<evidence type="ECO:0000313" key="7">
    <source>
        <dbReference type="EMBL" id="ODQ78472.1"/>
    </source>
</evidence>
<keyword evidence="8" id="KW-1185">Reference proteome</keyword>
<dbReference type="AlphaFoldDB" id="A0A1E3QN03"/>
<gene>
    <name evidence="7" type="ORF">BABINDRAFT_9252</name>
</gene>
<organism evidence="7 8">
    <name type="scientific">Babjeviella inositovora NRRL Y-12698</name>
    <dbReference type="NCBI Taxonomy" id="984486"/>
    <lineage>
        <taxon>Eukaryota</taxon>
        <taxon>Fungi</taxon>
        <taxon>Dikarya</taxon>
        <taxon>Ascomycota</taxon>
        <taxon>Saccharomycotina</taxon>
        <taxon>Pichiomycetes</taxon>
        <taxon>Serinales incertae sedis</taxon>
        <taxon>Babjeviella</taxon>
    </lineage>
</organism>
<comment type="similarity">
    <text evidence="2 6">Belongs to the glycosyl hydrolase 72 family.</text>
</comment>
<keyword evidence="5" id="KW-0325">Glycoprotein</keyword>
<dbReference type="EC" id="2.4.1.-" evidence="6"/>
<evidence type="ECO:0000256" key="5">
    <source>
        <dbReference type="ARBA" id="ARBA00023180"/>
    </source>
</evidence>
<dbReference type="InterPro" id="IPR004886">
    <property type="entry name" value="Glucanosyltransferase"/>
</dbReference>
<dbReference type="GO" id="GO:0098552">
    <property type="term" value="C:side of membrane"/>
    <property type="evidence" value="ECO:0007669"/>
    <property type="project" value="UniProtKB-KW"/>
</dbReference>
<evidence type="ECO:0000256" key="4">
    <source>
        <dbReference type="ARBA" id="ARBA00022729"/>
    </source>
</evidence>
<dbReference type="GO" id="GO:0071970">
    <property type="term" value="P:fungal-type cell wall (1-&gt;3)-beta-D-glucan biosynthetic process"/>
    <property type="evidence" value="ECO:0007669"/>
    <property type="project" value="TreeGrafter"/>
</dbReference>
<evidence type="ECO:0000256" key="2">
    <source>
        <dbReference type="ARBA" id="ARBA00007528"/>
    </source>
</evidence>
<keyword evidence="6" id="KW-0472">Membrane</keyword>
<dbReference type="GO" id="GO:0016740">
    <property type="term" value="F:transferase activity"/>
    <property type="evidence" value="ECO:0007669"/>
    <property type="project" value="UniProtKB-KW"/>
</dbReference>
<dbReference type="OrthoDB" id="421038at2759"/>
<proteinExistence type="inferred from homology"/>
<dbReference type="SUPFAM" id="SSF51445">
    <property type="entry name" value="(Trans)glycosidases"/>
    <property type="match status" value="1"/>
</dbReference>
<keyword evidence="3 6" id="KW-0336">GPI-anchor</keyword>
<dbReference type="InterPro" id="IPR017853">
    <property type="entry name" value="GH"/>
</dbReference>
<dbReference type="GO" id="GO:0031505">
    <property type="term" value="P:fungal-type cell wall organization"/>
    <property type="evidence" value="ECO:0007669"/>
    <property type="project" value="TreeGrafter"/>
</dbReference>
<protein>
    <recommendedName>
        <fullName evidence="6">1,3-beta-glucanosyltransferase</fullName>
        <ecNumber evidence="6">2.4.1.-</ecNumber>
    </recommendedName>
</protein>
<evidence type="ECO:0000256" key="3">
    <source>
        <dbReference type="ARBA" id="ARBA00022622"/>
    </source>
</evidence>
<dbReference type="GO" id="GO:0009277">
    <property type="term" value="C:fungal-type cell wall"/>
    <property type="evidence" value="ECO:0007669"/>
    <property type="project" value="EnsemblFungi"/>
</dbReference>
<dbReference type="STRING" id="984486.A0A1E3QN03"/>
<evidence type="ECO:0000256" key="6">
    <source>
        <dbReference type="RuleBase" id="RU361209"/>
    </source>
</evidence>
<name>A0A1E3QN03_9ASCO</name>
<evidence type="ECO:0000256" key="1">
    <source>
        <dbReference type="ARBA" id="ARBA00004589"/>
    </source>
</evidence>
<dbReference type="EMBL" id="KV454435">
    <property type="protein sequence ID" value="ODQ78472.1"/>
    <property type="molecule type" value="Genomic_DNA"/>
</dbReference>
<sequence length="471" mass="50468">MKLLSLSAAFCLIQAISCLEPVTLKGKRFIQDGNVFWLKGIDYQPGGASGYDANANADVLSDAEACTRDTYVLQQLGVNTVRVYTVNPNVNHDECMTIFNNAGIYLILDVNAGLANQSLNRANPGSSYNAGYLSRVFLVIEAFKNYPNVIGFFSGNEIINDETSAGIDPPYIRAVQRDMKQYIAKNCARAIPVGYSAASDINLRGPTFEYLQCNIDGNDDDSKSDFVGLNSYEWAAGSDWASSGYAKINSTFEDTTVPLFFSEYGTLNDNGAEPRAFDEVTGLYGGLNQSFSGGLVYEYSMEANSYGLVTIGSDGSVLFEQDFENLKAKYGNLTLADISESSVDDTNTITCNSTFIESLDSSFGANFTLPLQPSDILSMINNGFNSSNVGELISNYAPLSSNYTIKDLNGNVISDATVAYVTTYVYQASAATSAASSSTSSTKSSSSKAGGFQAGVNGGLLSLASFVYLLL</sequence>
<comment type="function">
    <text evidence="6">Splits internally a 1,3-beta-glucan molecule and transfers the newly generated reducing end (the donor) to the non-reducing end of another 1,3-beta-glucan molecule (the acceptor) forming a 1,3-beta linkage, resulting in the elongation of 1,3-beta-glucan chains in the cell wall.</text>
</comment>
<dbReference type="PANTHER" id="PTHR31468">
    <property type="entry name" value="1,3-BETA-GLUCANOSYLTRANSFERASE GAS1"/>
    <property type="match status" value="1"/>
</dbReference>
<evidence type="ECO:0000313" key="8">
    <source>
        <dbReference type="Proteomes" id="UP000094336"/>
    </source>
</evidence>
<dbReference type="PANTHER" id="PTHR31468:SF4">
    <property type="entry name" value="1,3-BETA-GLUCANOSYLTRANSFERASE GAS3-RELATED"/>
    <property type="match status" value="1"/>
</dbReference>
<dbReference type="Proteomes" id="UP000094336">
    <property type="component" value="Unassembled WGS sequence"/>
</dbReference>
<keyword evidence="6" id="KW-0449">Lipoprotein</keyword>
<dbReference type="RefSeq" id="XP_018983800.1">
    <property type="nucleotide sequence ID" value="XM_019132935.1"/>
</dbReference>
<comment type="subcellular location">
    <subcellularLocation>
        <location evidence="6">Cell membrane</location>
        <topology evidence="6">Lipid-anchor</topology>
        <topology evidence="6">GPI-anchor</topology>
    </subcellularLocation>
    <subcellularLocation>
        <location evidence="1">Membrane</location>
        <topology evidence="1">Lipid-anchor</topology>
        <topology evidence="1">GPI-anchor</topology>
    </subcellularLocation>
</comment>
<dbReference type="GeneID" id="30150788"/>
<keyword evidence="7" id="KW-0378">Hydrolase</keyword>
<accession>A0A1E3QN03</accession>
<keyword evidence="4 6" id="KW-0732">Signal</keyword>
<feature type="chain" id="PRO_5009027386" description="1,3-beta-glucanosyltransferase" evidence="6">
    <location>
        <begin position="19"/>
        <end position="471"/>
    </location>
</feature>
<dbReference type="Gene3D" id="3.20.20.80">
    <property type="entry name" value="Glycosidases"/>
    <property type="match status" value="1"/>
</dbReference>
<feature type="signal peptide" evidence="6">
    <location>
        <begin position="1"/>
        <end position="18"/>
    </location>
</feature>
<reference evidence="8" key="1">
    <citation type="submission" date="2016-05" db="EMBL/GenBank/DDBJ databases">
        <title>Comparative genomics of biotechnologically important yeasts.</title>
        <authorList>
            <consortium name="DOE Joint Genome Institute"/>
            <person name="Riley R."/>
            <person name="Haridas S."/>
            <person name="Wolfe K.H."/>
            <person name="Lopes M.R."/>
            <person name="Hittinger C.T."/>
            <person name="Goker M."/>
            <person name="Salamov A."/>
            <person name="Wisecaver J."/>
            <person name="Long T.M."/>
            <person name="Aerts A.L."/>
            <person name="Barry K."/>
            <person name="Choi C."/>
            <person name="Clum A."/>
            <person name="Coughlan A.Y."/>
            <person name="Deshpande S."/>
            <person name="Douglass A.P."/>
            <person name="Hanson S.J."/>
            <person name="Klenk H.-P."/>
            <person name="Labutti K."/>
            <person name="Lapidus A."/>
            <person name="Lindquist E."/>
            <person name="Lipzen A."/>
            <person name="Meier-Kolthoff J.P."/>
            <person name="Ohm R.A."/>
            <person name="Otillar R.P."/>
            <person name="Pangilinan J."/>
            <person name="Peng Y."/>
            <person name="Rokas A."/>
            <person name="Rosa C.A."/>
            <person name="Scheuner C."/>
            <person name="Sibirny A.A."/>
            <person name="Slot J.C."/>
            <person name="Stielow J.B."/>
            <person name="Sun H."/>
            <person name="Kurtzman C.P."/>
            <person name="Blackwell M."/>
            <person name="Grigoriev I.V."/>
            <person name="Jeffries T.W."/>
        </authorList>
    </citation>
    <scope>NUCLEOTIDE SEQUENCE [LARGE SCALE GENOMIC DNA]</scope>
    <source>
        <strain evidence="8">NRRL Y-12698</strain>
    </source>
</reference>
<keyword evidence="6" id="KW-0808">Transferase</keyword>
<dbReference type="GO" id="GO:0016787">
    <property type="term" value="F:hydrolase activity"/>
    <property type="evidence" value="ECO:0007669"/>
    <property type="project" value="UniProtKB-KW"/>
</dbReference>
<dbReference type="Pfam" id="PF03198">
    <property type="entry name" value="Glyco_hydro_72"/>
    <property type="match status" value="1"/>
</dbReference>